<name>A0A834LMS4_RHOSS</name>
<dbReference type="OrthoDB" id="1938002at2759"/>
<gene>
    <name evidence="2" type="ORF">RHSIM_Rhsim06G0237300</name>
</gene>
<dbReference type="EMBL" id="WJXA01000006">
    <property type="protein sequence ID" value="KAF7141362.1"/>
    <property type="molecule type" value="Genomic_DNA"/>
</dbReference>
<dbReference type="AlphaFoldDB" id="A0A834LMS4"/>
<comment type="caution">
    <text evidence="2">The sequence shown here is derived from an EMBL/GenBank/DDBJ whole genome shotgun (WGS) entry which is preliminary data.</text>
</comment>
<dbReference type="Gene3D" id="3.30.250.10">
    <property type="entry name" value="RecA protein, C-terminal domain"/>
    <property type="match status" value="1"/>
</dbReference>
<keyword evidence="3" id="KW-1185">Reference proteome</keyword>
<organism evidence="2 3">
    <name type="scientific">Rhododendron simsii</name>
    <name type="common">Sims's rhododendron</name>
    <dbReference type="NCBI Taxonomy" id="118357"/>
    <lineage>
        <taxon>Eukaryota</taxon>
        <taxon>Viridiplantae</taxon>
        <taxon>Streptophyta</taxon>
        <taxon>Embryophyta</taxon>
        <taxon>Tracheophyta</taxon>
        <taxon>Spermatophyta</taxon>
        <taxon>Magnoliopsida</taxon>
        <taxon>eudicotyledons</taxon>
        <taxon>Gunneridae</taxon>
        <taxon>Pentapetalae</taxon>
        <taxon>asterids</taxon>
        <taxon>Ericales</taxon>
        <taxon>Ericaceae</taxon>
        <taxon>Ericoideae</taxon>
        <taxon>Rhodoreae</taxon>
        <taxon>Rhododendron</taxon>
    </lineage>
</organism>
<dbReference type="Pfam" id="PF21096">
    <property type="entry name" value="RecA_C"/>
    <property type="match status" value="1"/>
</dbReference>
<evidence type="ECO:0000313" key="2">
    <source>
        <dbReference type="EMBL" id="KAF7141362.1"/>
    </source>
</evidence>
<proteinExistence type="predicted"/>
<feature type="domain" description="RecA-like C-terminal" evidence="1">
    <location>
        <begin position="11"/>
        <end position="43"/>
    </location>
</feature>
<protein>
    <recommendedName>
        <fullName evidence="1">RecA-like C-terminal domain-containing protein</fullName>
    </recommendedName>
</protein>
<evidence type="ECO:0000313" key="3">
    <source>
        <dbReference type="Proteomes" id="UP000626092"/>
    </source>
</evidence>
<sequence length="74" mass="8407">MAVVVHCYGYYTSLMLGQGRDRAMQYLKENPHLANEIEKIIRPMMLGETGQVGSSPSRLLPAQHQDEDFVEEIL</sequence>
<accession>A0A834LMS4</accession>
<evidence type="ECO:0000259" key="1">
    <source>
        <dbReference type="Pfam" id="PF21096"/>
    </source>
</evidence>
<dbReference type="InterPro" id="IPR023400">
    <property type="entry name" value="RecA_C_sf"/>
</dbReference>
<dbReference type="Proteomes" id="UP000626092">
    <property type="component" value="Unassembled WGS sequence"/>
</dbReference>
<reference evidence="2" key="1">
    <citation type="submission" date="2019-11" db="EMBL/GenBank/DDBJ databases">
        <authorList>
            <person name="Liu Y."/>
            <person name="Hou J."/>
            <person name="Li T.-Q."/>
            <person name="Guan C.-H."/>
            <person name="Wu X."/>
            <person name="Wu H.-Z."/>
            <person name="Ling F."/>
            <person name="Zhang R."/>
            <person name="Shi X.-G."/>
            <person name="Ren J.-P."/>
            <person name="Chen E.-F."/>
            <person name="Sun J.-M."/>
        </authorList>
    </citation>
    <scope>NUCLEOTIDE SEQUENCE</scope>
    <source>
        <strain evidence="2">Adult_tree_wgs_1</strain>
        <tissue evidence="2">Leaves</tissue>
    </source>
</reference>
<dbReference type="SUPFAM" id="SSF54752">
    <property type="entry name" value="RecA protein, C-terminal domain"/>
    <property type="match status" value="1"/>
</dbReference>
<dbReference type="InterPro" id="IPR049261">
    <property type="entry name" value="RecA-like_C"/>
</dbReference>